<evidence type="ECO:0000313" key="4">
    <source>
        <dbReference type="EMBL" id="STX30161.1"/>
    </source>
</evidence>
<feature type="domain" description="DUF7939" evidence="3">
    <location>
        <begin position="462"/>
        <end position="546"/>
    </location>
</feature>
<dbReference type="Pfam" id="PF13584">
    <property type="entry name" value="BatD"/>
    <property type="match status" value="1"/>
</dbReference>
<feature type="signal peptide" evidence="2">
    <location>
        <begin position="1"/>
        <end position="19"/>
    </location>
</feature>
<dbReference type="Pfam" id="PF25607">
    <property type="entry name" value="DUF7939"/>
    <property type="match status" value="1"/>
</dbReference>
<evidence type="ECO:0000256" key="2">
    <source>
        <dbReference type="SAM" id="SignalP"/>
    </source>
</evidence>
<dbReference type="EMBL" id="UGNV01000001">
    <property type="protein sequence ID" value="STX30161.1"/>
    <property type="molecule type" value="Genomic_DNA"/>
</dbReference>
<dbReference type="Proteomes" id="UP000254968">
    <property type="component" value="Unassembled WGS sequence"/>
</dbReference>
<accession>A0A378I677</accession>
<keyword evidence="1" id="KW-0472">Membrane</keyword>
<proteinExistence type="predicted"/>
<keyword evidence="1" id="KW-1133">Transmembrane helix</keyword>
<reference evidence="4 5" key="1">
    <citation type="submission" date="2018-06" db="EMBL/GenBank/DDBJ databases">
        <authorList>
            <consortium name="Pathogen Informatics"/>
            <person name="Doyle S."/>
        </authorList>
    </citation>
    <scope>NUCLEOTIDE SEQUENCE [LARGE SCALE GENOMIC DNA]</scope>
    <source>
        <strain evidence="4 5">NCTC13315</strain>
    </source>
</reference>
<evidence type="ECO:0000256" key="1">
    <source>
        <dbReference type="SAM" id="Phobius"/>
    </source>
</evidence>
<keyword evidence="5" id="KW-1185">Reference proteome</keyword>
<feature type="chain" id="PRO_5017053713" evidence="2">
    <location>
        <begin position="20"/>
        <end position="563"/>
    </location>
</feature>
<evidence type="ECO:0000259" key="3">
    <source>
        <dbReference type="Pfam" id="PF25607"/>
    </source>
</evidence>
<dbReference type="OrthoDB" id="5293418at2"/>
<name>A0A378I677_9GAMM</name>
<dbReference type="PANTHER" id="PTHR40940">
    <property type="entry name" value="PROTEIN BATD-RELATED"/>
    <property type="match status" value="1"/>
</dbReference>
<keyword evidence="1" id="KW-0812">Transmembrane</keyword>
<sequence length="563" mass="62926">MKKLIFAAIIVLYSSIIQAELSVQVDATNVQKGETFHLIITNDSATTGIPDLTPLQTNFTIVGTQRSTNYSVINGKATSSNQWIIALLPKKTGNLTIPAIQVGQEHTPAKTIEVTKSQTNATSTDAVKQQDVILKAELSNNTPYVNEQVIYTVKLYNSRRLLDVNYQGPQVDDALLIPLGDGRRYQAAENGRIYAVEEQQYAIFPQKSGEIKITPPSFNALIYDSMPEPVHIQAAASQLKVKSVPLNFQGKNWLPAKQVNLAEKYDQTLTSIEQGNTLRRTVTLQAIGTPAQLLPNLTFTSNDKFSVYPEKPIEKNSFRQFELIGTTTFNITYILNKPGKVTIPAIQIPWFNIVTNKEEVATLPALTLNVIASTNNTSTNANITANKKVDQNNDTSQEVASITKNSNHASDIKPPLVTLKSKVTNNIAWWLASGFALAWLITLLLWWKQGSQLPFVKATRRKKIIAQLKQACLTNQPELARIALLNWAHLQWPNRVFLTLADVNRLVNDRALKHEINELSKVLYHINQHTWQGERLWKIISNYKANDPTSKSKVRPLKPLNPL</sequence>
<dbReference type="AlphaFoldDB" id="A0A378I677"/>
<protein>
    <submittedName>
        <fullName evidence="4">KQDN repeat-containing protein</fullName>
    </submittedName>
</protein>
<dbReference type="InterPro" id="IPR025738">
    <property type="entry name" value="BatD"/>
</dbReference>
<keyword evidence="2" id="KW-0732">Signal</keyword>
<dbReference type="RefSeq" id="WP_115303884.1">
    <property type="nucleotide sequence ID" value="NZ_CAAAHO010000005.1"/>
</dbReference>
<dbReference type="InterPro" id="IPR057699">
    <property type="entry name" value="DUF7939"/>
</dbReference>
<evidence type="ECO:0000313" key="5">
    <source>
        <dbReference type="Proteomes" id="UP000254968"/>
    </source>
</evidence>
<dbReference type="PANTHER" id="PTHR40940:SF1">
    <property type="entry name" value="PROTEIN BATD"/>
    <property type="match status" value="1"/>
</dbReference>
<feature type="transmembrane region" description="Helical" evidence="1">
    <location>
        <begin position="427"/>
        <end position="447"/>
    </location>
</feature>
<organism evidence="4 5">
    <name type="scientific">Legionella beliardensis</name>
    <dbReference type="NCBI Taxonomy" id="91822"/>
    <lineage>
        <taxon>Bacteria</taxon>
        <taxon>Pseudomonadati</taxon>
        <taxon>Pseudomonadota</taxon>
        <taxon>Gammaproteobacteria</taxon>
        <taxon>Legionellales</taxon>
        <taxon>Legionellaceae</taxon>
        <taxon>Legionella</taxon>
    </lineage>
</organism>
<gene>
    <name evidence="4" type="ORF">NCTC13315_02726</name>
</gene>